<keyword evidence="2" id="KW-0238">DNA-binding</keyword>
<keyword evidence="5" id="KW-0614">Plasmid</keyword>
<evidence type="ECO:0000313" key="6">
    <source>
        <dbReference type="Proteomes" id="UP000680706"/>
    </source>
</evidence>
<dbReference type="SMART" id="SM00342">
    <property type="entry name" value="HTH_ARAC"/>
    <property type="match status" value="1"/>
</dbReference>
<dbReference type="PANTHER" id="PTHR46796:SF6">
    <property type="entry name" value="ARAC SUBFAMILY"/>
    <property type="match status" value="1"/>
</dbReference>
<dbReference type="Pfam" id="PF14525">
    <property type="entry name" value="AraC_binding_2"/>
    <property type="match status" value="1"/>
</dbReference>
<dbReference type="SUPFAM" id="SSF46689">
    <property type="entry name" value="Homeodomain-like"/>
    <property type="match status" value="1"/>
</dbReference>
<feature type="domain" description="HTH araC/xylS-type" evidence="4">
    <location>
        <begin position="234"/>
        <end position="334"/>
    </location>
</feature>
<accession>A0ABX8AXU0</accession>
<keyword evidence="6" id="KW-1185">Reference proteome</keyword>
<dbReference type="Pfam" id="PF12833">
    <property type="entry name" value="HTH_18"/>
    <property type="match status" value="1"/>
</dbReference>
<dbReference type="InterPro" id="IPR018060">
    <property type="entry name" value="HTH_AraC"/>
</dbReference>
<name>A0ABX8AXU0_9HYPH</name>
<dbReference type="PROSITE" id="PS01124">
    <property type="entry name" value="HTH_ARAC_FAMILY_2"/>
    <property type="match status" value="1"/>
</dbReference>
<keyword evidence="1" id="KW-0805">Transcription regulation</keyword>
<geneLocation type="plasmid" evidence="5 6">
    <name>pAb134-01</name>
</geneLocation>
<dbReference type="EMBL" id="CP074127">
    <property type="protein sequence ID" value="QUS58551.1"/>
    <property type="molecule type" value="Genomic_DNA"/>
</dbReference>
<dbReference type="RefSeq" id="WP_054783807.1">
    <property type="nucleotide sequence ID" value="NZ_CP074127.1"/>
</dbReference>
<gene>
    <name evidence="5" type="ORF">KGB56_22835</name>
</gene>
<dbReference type="InterPro" id="IPR050204">
    <property type="entry name" value="AraC_XylS_family_regulators"/>
</dbReference>
<dbReference type="Gene3D" id="1.10.10.60">
    <property type="entry name" value="Homeodomain-like"/>
    <property type="match status" value="1"/>
</dbReference>
<evidence type="ECO:0000259" key="4">
    <source>
        <dbReference type="PROSITE" id="PS01124"/>
    </source>
</evidence>
<reference evidence="5 6" key="1">
    <citation type="journal article" date="2021" name="Angew. Chem. Int. Ed. Engl.">
        <title>A novel family of nonribosomal peptides modulate collective behavior in Pseudovibrio bacteria isolated from marine sponges.</title>
        <authorList>
            <person name="Ioca L.P."/>
            <person name="Dai Y."/>
            <person name="Kunakom S."/>
            <person name="Diaz-Espinosa J."/>
            <person name="Krunic A."/>
            <person name="Crnkovic C.M."/>
            <person name="Orjala J."/>
            <person name="Sanchez L.M."/>
            <person name="Ferreira A.G."/>
            <person name="Berlinck R.G.S."/>
            <person name="Eustaquio A.S."/>
        </authorList>
    </citation>
    <scope>NUCLEOTIDE SEQUENCE [LARGE SCALE GENOMIC DNA]</scope>
    <source>
        <strain evidence="5 6">Ab134</strain>
        <plasmid evidence="5 6">pAb134-01</plasmid>
    </source>
</reference>
<sequence>MHFLGEVDLKKGVQPTEISQPIPQAVFSVDGVAPDERFSLWKESISFMFQVEADHAVRTDDFTAEVDAHMFGQIVLARTKSRKQFWERSELTIARDGMDHFMIQLFETGDMFYEHDGAQHSVAQDGLIIFDLARTSKSWTNTFSNLSLIIPRELLEPKLVYPDGQHMRRLPASQPMVQLLYSHIKTLKELSDQLSLSQAADVNPATLSLVAACLNSTADGVVISDANSHAAQIMLAKRAINENLSNPALTPEVVASKAGISRSKLYEMFRSYGGVKSFVLEQRLKGAMMALISNSNAHRSNAEIAFSFGFAYESTFSRAFKKRFSMTPTEARNSAGVAWTHAADMPDIDRRYEDWVKRL</sequence>
<evidence type="ECO:0000256" key="2">
    <source>
        <dbReference type="ARBA" id="ARBA00023125"/>
    </source>
</evidence>
<evidence type="ECO:0000256" key="3">
    <source>
        <dbReference type="ARBA" id="ARBA00023163"/>
    </source>
</evidence>
<dbReference type="InterPro" id="IPR035418">
    <property type="entry name" value="AraC-bd_2"/>
</dbReference>
<proteinExistence type="predicted"/>
<organism evidence="5 6">
    <name type="scientific">Pseudovibrio brasiliensis</name>
    <dbReference type="NCBI Taxonomy" id="1898042"/>
    <lineage>
        <taxon>Bacteria</taxon>
        <taxon>Pseudomonadati</taxon>
        <taxon>Pseudomonadota</taxon>
        <taxon>Alphaproteobacteria</taxon>
        <taxon>Hyphomicrobiales</taxon>
        <taxon>Stappiaceae</taxon>
        <taxon>Pseudovibrio</taxon>
    </lineage>
</organism>
<evidence type="ECO:0000256" key="1">
    <source>
        <dbReference type="ARBA" id="ARBA00023015"/>
    </source>
</evidence>
<dbReference type="PANTHER" id="PTHR46796">
    <property type="entry name" value="HTH-TYPE TRANSCRIPTIONAL ACTIVATOR RHAS-RELATED"/>
    <property type="match status" value="1"/>
</dbReference>
<keyword evidence="3" id="KW-0804">Transcription</keyword>
<dbReference type="Proteomes" id="UP000680706">
    <property type="component" value="Plasmid pAb134-01"/>
</dbReference>
<protein>
    <submittedName>
        <fullName evidence="5">Helix-turn-helix domain-containing protein</fullName>
    </submittedName>
</protein>
<dbReference type="InterPro" id="IPR009057">
    <property type="entry name" value="Homeodomain-like_sf"/>
</dbReference>
<evidence type="ECO:0000313" key="5">
    <source>
        <dbReference type="EMBL" id="QUS58551.1"/>
    </source>
</evidence>